<keyword evidence="1" id="KW-0812">Transmembrane</keyword>
<proteinExistence type="predicted"/>
<accession>A0AA35TL44</accession>
<keyword evidence="3" id="KW-1185">Reference proteome</keyword>
<gene>
    <name evidence="2" type="ORF">GBAR_LOCUS27310</name>
</gene>
<reference evidence="2" key="1">
    <citation type="submission" date="2023-03" db="EMBL/GenBank/DDBJ databases">
        <authorList>
            <person name="Steffen K."/>
            <person name="Cardenas P."/>
        </authorList>
    </citation>
    <scope>NUCLEOTIDE SEQUENCE</scope>
</reference>
<evidence type="ECO:0000313" key="3">
    <source>
        <dbReference type="Proteomes" id="UP001174909"/>
    </source>
</evidence>
<dbReference type="Proteomes" id="UP001174909">
    <property type="component" value="Unassembled WGS sequence"/>
</dbReference>
<organism evidence="2 3">
    <name type="scientific">Geodia barretti</name>
    <name type="common">Barrett's horny sponge</name>
    <dbReference type="NCBI Taxonomy" id="519541"/>
    <lineage>
        <taxon>Eukaryota</taxon>
        <taxon>Metazoa</taxon>
        <taxon>Porifera</taxon>
        <taxon>Demospongiae</taxon>
        <taxon>Heteroscleromorpha</taxon>
        <taxon>Tetractinellida</taxon>
        <taxon>Astrophorina</taxon>
        <taxon>Geodiidae</taxon>
        <taxon>Geodia</taxon>
    </lineage>
</organism>
<protein>
    <submittedName>
        <fullName evidence="2">Uncharacterized protein</fullName>
    </submittedName>
</protein>
<dbReference type="AlphaFoldDB" id="A0AA35TL44"/>
<comment type="caution">
    <text evidence="2">The sequence shown here is derived from an EMBL/GenBank/DDBJ whole genome shotgun (WGS) entry which is preliminary data.</text>
</comment>
<evidence type="ECO:0000313" key="2">
    <source>
        <dbReference type="EMBL" id="CAI8049593.1"/>
    </source>
</evidence>
<feature type="transmembrane region" description="Helical" evidence="1">
    <location>
        <begin position="54"/>
        <end position="74"/>
    </location>
</feature>
<name>A0AA35TL44_GEOBA</name>
<keyword evidence="1" id="KW-1133">Transmembrane helix</keyword>
<dbReference type="EMBL" id="CASHTH010003804">
    <property type="protein sequence ID" value="CAI8049593.1"/>
    <property type="molecule type" value="Genomic_DNA"/>
</dbReference>
<feature type="transmembrane region" description="Helical" evidence="1">
    <location>
        <begin position="20"/>
        <end position="42"/>
    </location>
</feature>
<keyword evidence="1" id="KW-0472">Membrane</keyword>
<sequence length="144" mass="15778">MNEDGRNPSLWRFFDGAASVSASMLMAVLANACVFCTGLPPFGHLKELTNRDDGIIIAATLLLFPTTAVLYGVFKMFFAAKEAVERKARERGRQEGIREGIKEGIRAGRQAGRQAERERLVAALEQQGVQLTPELARILAGDDE</sequence>
<evidence type="ECO:0000256" key="1">
    <source>
        <dbReference type="SAM" id="Phobius"/>
    </source>
</evidence>